<evidence type="ECO:0000256" key="2">
    <source>
        <dbReference type="ARBA" id="ARBA00022723"/>
    </source>
</evidence>
<dbReference type="OrthoDB" id="515401at2759"/>
<protein>
    <submittedName>
        <fullName evidence="10">GATA-type domain-containing protein</fullName>
    </submittedName>
</protein>
<keyword evidence="3 6" id="KW-0863">Zinc-finger</keyword>
<evidence type="ECO:0000256" key="6">
    <source>
        <dbReference type="PROSITE-ProRule" id="PRU00094"/>
    </source>
</evidence>
<dbReference type="Gene3D" id="3.30.50.10">
    <property type="entry name" value="Erythroid Transcription Factor GATA-1, subunit A"/>
    <property type="match status" value="1"/>
</dbReference>
<evidence type="ECO:0000259" key="8">
    <source>
        <dbReference type="PROSITE" id="PS50114"/>
    </source>
</evidence>
<feature type="compositionally biased region" description="Polar residues" evidence="7">
    <location>
        <begin position="46"/>
        <end position="86"/>
    </location>
</feature>
<feature type="compositionally biased region" description="Low complexity" evidence="7">
    <location>
        <begin position="164"/>
        <end position="184"/>
    </location>
</feature>
<dbReference type="PROSITE" id="PS50114">
    <property type="entry name" value="GATA_ZN_FINGER_2"/>
    <property type="match status" value="1"/>
</dbReference>
<feature type="compositionally biased region" description="Polar residues" evidence="7">
    <location>
        <begin position="1"/>
        <end position="15"/>
    </location>
</feature>
<dbReference type="GO" id="GO:0045944">
    <property type="term" value="P:positive regulation of transcription by RNA polymerase II"/>
    <property type="evidence" value="ECO:0007669"/>
    <property type="project" value="TreeGrafter"/>
</dbReference>
<evidence type="ECO:0000256" key="4">
    <source>
        <dbReference type="ARBA" id="ARBA00022833"/>
    </source>
</evidence>
<feature type="region of interest" description="Disordered" evidence="7">
    <location>
        <begin position="251"/>
        <end position="408"/>
    </location>
</feature>
<feature type="compositionally biased region" description="Polar residues" evidence="7">
    <location>
        <begin position="295"/>
        <end position="305"/>
    </location>
</feature>
<dbReference type="VEuPathDB" id="FungiDB:PTTG_07461"/>
<dbReference type="PANTHER" id="PTHR10071:SF281">
    <property type="entry name" value="BOX A-BINDING FACTOR-RELATED"/>
    <property type="match status" value="1"/>
</dbReference>
<dbReference type="CDD" id="cd00202">
    <property type="entry name" value="ZnF_GATA"/>
    <property type="match status" value="1"/>
</dbReference>
<dbReference type="Pfam" id="PF00320">
    <property type="entry name" value="GATA"/>
    <property type="match status" value="1"/>
</dbReference>
<feature type="compositionally biased region" description="Low complexity" evidence="7">
    <location>
        <begin position="491"/>
        <end position="520"/>
    </location>
</feature>
<reference evidence="9" key="1">
    <citation type="submission" date="2009-11" db="EMBL/GenBank/DDBJ databases">
        <authorList>
            <consortium name="The Broad Institute Genome Sequencing Platform"/>
            <person name="Ward D."/>
            <person name="Feldgarden M."/>
            <person name="Earl A."/>
            <person name="Young S.K."/>
            <person name="Zeng Q."/>
            <person name="Koehrsen M."/>
            <person name="Alvarado L."/>
            <person name="Berlin A."/>
            <person name="Bochicchio J."/>
            <person name="Borenstein D."/>
            <person name="Chapman S.B."/>
            <person name="Chen Z."/>
            <person name="Engels R."/>
            <person name="Freedman E."/>
            <person name="Gellesch M."/>
            <person name="Goldberg J."/>
            <person name="Griggs A."/>
            <person name="Gujja S."/>
            <person name="Heilman E."/>
            <person name="Heiman D."/>
            <person name="Hepburn T."/>
            <person name="Howarth C."/>
            <person name="Jen D."/>
            <person name="Larson L."/>
            <person name="Lewis B."/>
            <person name="Mehta T."/>
            <person name="Park D."/>
            <person name="Pearson M."/>
            <person name="Roberts A."/>
            <person name="Saif S."/>
            <person name="Shea T."/>
            <person name="Shenoy N."/>
            <person name="Sisk P."/>
            <person name="Stolte C."/>
            <person name="Sykes S."/>
            <person name="Thomson T."/>
            <person name="Walk T."/>
            <person name="White J."/>
            <person name="Yandava C."/>
            <person name="Izard J."/>
            <person name="Baranova O.V."/>
            <person name="Blanton J.M."/>
            <person name="Tanner A.C."/>
            <person name="Dewhirst F.E."/>
            <person name="Haas B."/>
            <person name="Nusbaum C."/>
            <person name="Birren B."/>
        </authorList>
    </citation>
    <scope>NUCLEOTIDE SEQUENCE [LARGE SCALE GENOMIC DNA]</scope>
    <source>
        <strain evidence="9">1-1 BBBD Race 1</strain>
    </source>
</reference>
<feature type="compositionally biased region" description="Basic and acidic residues" evidence="7">
    <location>
        <begin position="390"/>
        <end position="408"/>
    </location>
</feature>
<dbReference type="GO" id="GO:0008270">
    <property type="term" value="F:zinc ion binding"/>
    <property type="evidence" value="ECO:0007669"/>
    <property type="project" value="UniProtKB-KW"/>
</dbReference>
<feature type="compositionally biased region" description="Polar residues" evidence="7">
    <location>
        <begin position="521"/>
        <end position="530"/>
    </location>
</feature>
<dbReference type="PRINTS" id="PR00619">
    <property type="entry name" value="GATAZNFINGER"/>
</dbReference>
<keyword evidence="5" id="KW-0539">Nucleus</keyword>
<dbReference type="Proteomes" id="UP000005240">
    <property type="component" value="Unassembled WGS sequence"/>
</dbReference>
<dbReference type="InterPro" id="IPR039355">
    <property type="entry name" value="Transcription_factor_GATA"/>
</dbReference>
<reference evidence="10" key="4">
    <citation type="submission" date="2025-05" db="UniProtKB">
        <authorList>
            <consortium name="EnsemblFungi"/>
        </authorList>
    </citation>
    <scope>IDENTIFICATION</scope>
    <source>
        <strain evidence="10">isolate 1-1 / race 1 (BBBD)</strain>
    </source>
</reference>
<dbReference type="GO" id="GO:0000978">
    <property type="term" value="F:RNA polymerase II cis-regulatory region sequence-specific DNA binding"/>
    <property type="evidence" value="ECO:0007669"/>
    <property type="project" value="TreeGrafter"/>
</dbReference>
<organism evidence="9">
    <name type="scientific">Puccinia triticina (isolate 1-1 / race 1 (BBBD))</name>
    <name type="common">Brown leaf rust fungus</name>
    <dbReference type="NCBI Taxonomy" id="630390"/>
    <lineage>
        <taxon>Eukaryota</taxon>
        <taxon>Fungi</taxon>
        <taxon>Dikarya</taxon>
        <taxon>Basidiomycota</taxon>
        <taxon>Pucciniomycotina</taxon>
        <taxon>Pucciniomycetes</taxon>
        <taxon>Pucciniales</taxon>
        <taxon>Pucciniaceae</taxon>
        <taxon>Puccinia</taxon>
    </lineage>
</organism>
<evidence type="ECO:0000313" key="10">
    <source>
        <dbReference type="EnsemblFungi" id="PTTG_07461-t43_1-p1"/>
    </source>
</evidence>
<keyword evidence="2" id="KW-0479">Metal-binding</keyword>
<dbReference type="GO" id="GO:0000122">
    <property type="term" value="P:negative regulation of transcription by RNA polymerase II"/>
    <property type="evidence" value="ECO:0007669"/>
    <property type="project" value="TreeGrafter"/>
</dbReference>
<feature type="compositionally biased region" description="Basic and acidic residues" evidence="7">
    <location>
        <begin position="626"/>
        <end position="636"/>
    </location>
</feature>
<feature type="compositionally biased region" description="Basic and acidic residues" evidence="7">
    <location>
        <begin position="370"/>
        <end position="383"/>
    </location>
</feature>
<feature type="compositionally biased region" description="Polar residues" evidence="7">
    <location>
        <begin position="313"/>
        <end position="328"/>
    </location>
</feature>
<dbReference type="AlphaFoldDB" id="A0A180G993"/>
<dbReference type="EMBL" id="ADAS02000134">
    <property type="protein sequence ID" value="OAV89276.1"/>
    <property type="molecule type" value="Genomic_DNA"/>
</dbReference>
<keyword evidence="4" id="KW-0862">Zinc</keyword>
<feature type="region of interest" description="Disordered" evidence="7">
    <location>
        <begin position="609"/>
        <end position="672"/>
    </location>
</feature>
<feature type="region of interest" description="Disordered" evidence="7">
    <location>
        <begin position="137"/>
        <end position="194"/>
    </location>
</feature>
<comment type="subcellular location">
    <subcellularLocation>
        <location evidence="1">Nucleus</location>
    </subcellularLocation>
</comment>
<reference evidence="10 11" key="3">
    <citation type="journal article" date="2017" name="G3 (Bethesda)">
        <title>Comparative analysis highlights variable genome content of wheat rusts and divergence of the mating loci.</title>
        <authorList>
            <person name="Cuomo C.A."/>
            <person name="Bakkeren G."/>
            <person name="Khalil H.B."/>
            <person name="Panwar V."/>
            <person name="Joly D."/>
            <person name="Linning R."/>
            <person name="Sakthikumar S."/>
            <person name="Song X."/>
            <person name="Adiconis X."/>
            <person name="Fan L."/>
            <person name="Goldberg J.M."/>
            <person name="Levin J.Z."/>
            <person name="Young S."/>
            <person name="Zeng Q."/>
            <person name="Anikster Y."/>
            <person name="Bruce M."/>
            <person name="Wang M."/>
            <person name="Yin C."/>
            <person name="McCallum B."/>
            <person name="Szabo L.J."/>
            <person name="Hulbert S."/>
            <person name="Chen X."/>
            <person name="Fellers J.P."/>
        </authorList>
    </citation>
    <scope>NUCLEOTIDE SEQUENCE</scope>
    <source>
        <strain evidence="10">isolate 1-1 / race 1 (BBBD)</strain>
        <strain evidence="11">Isolate 1-1 / race 1 (BBBD)</strain>
    </source>
</reference>
<dbReference type="PANTHER" id="PTHR10071">
    <property type="entry name" value="TRANSCRIPTION FACTOR GATA FAMILY MEMBER"/>
    <property type="match status" value="1"/>
</dbReference>
<keyword evidence="11" id="KW-1185">Reference proteome</keyword>
<feature type="domain" description="GATA-type" evidence="8">
    <location>
        <begin position="85"/>
        <end position="132"/>
    </location>
</feature>
<evidence type="ECO:0000313" key="11">
    <source>
        <dbReference type="Proteomes" id="UP000005240"/>
    </source>
</evidence>
<gene>
    <name evidence="9" type="ORF">PTTG_07461</name>
</gene>
<feature type="region of interest" description="Disordered" evidence="7">
    <location>
        <begin position="489"/>
        <end position="535"/>
    </location>
</feature>
<evidence type="ECO:0000313" key="9">
    <source>
        <dbReference type="EMBL" id="OAV89276.1"/>
    </source>
</evidence>
<evidence type="ECO:0000256" key="5">
    <source>
        <dbReference type="ARBA" id="ARBA00023242"/>
    </source>
</evidence>
<name>A0A180G993_PUCT1</name>
<evidence type="ECO:0000256" key="7">
    <source>
        <dbReference type="SAM" id="MobiDB-lite"/>
    </source>
</evidence>
<dbReference type="EnsemblFungi" id="PTTG_07461-t43_1">
    <property type="protein sequence ID" value="PTTG_07461-t43_1-p1"/>
    <property type="gene ID" value="PTTG_07461"/>
</dbReference>
<proteinExistence type="predicted"/>
<dbReference type="SUPFAM" id="SSF57716">
    <property type="entry name" value="Glucocorticoid receptor-like (DNA-binding domain)"/>
    <property type="match status" value="1"/>
</dbReference>
<dbReference type="SMART" id="SM00401">
    <property type="entry name" value="ZnF_GATA"/>
    <property type="match status" value="1"/>
</dbReference>
<feature type="region of interest" description="Disordered" evidence="7">
    <location>
        <begin position="1"/>
        <end position="86"/>
    </location>
</feature>
<evidence type="ECO:0000256" key="3">
    <source>
        <dbReference type="ARBA" id="ARBA00022771"/>
    </source>
</evidence>
<dbReference type="GO" id="GO:0000981">
    <property type="term" value="F:DNA-binding transcription factor activity, RNA polymerase II-specific"/>
    <property type="evidence" value="ECO:0007669"/>
    <property type="project" value="TreeGrafter"/>
</dbReference>
<dbReference type="STRING" id="630390.A0A180G993"/>
<accession>A0A180G993</accession>
<evidence type="ECO:0000256" key="1">
    <source>
        <dbReference type="ARBA" id="ARBA00004123"/>
    </source>
</evidence>
<dbReference type="PROSITE" id="PS00344">
    <property type="entry name" value="GATA_ZN_FINGER_1"/>
    <property type="match status" value="1"/>
</dbReference>
<dbReference type="InterPro" id="IPR013088">
    <property type="entry name" value="Znf_NHR/GATA"/>
</dbReference>
<feature type="compositionally biased region" description="Acidic residues" evidence="7">
    <location>
        <begin position="662"/>
        <end position="672"/>
    </location>
</feature>
<feature type="region of interest" description="Disordered" evidence="7">
    <location>
        <begin position="455"/>
        <end position="476"/>
    </location>
</feature>
<dbReference type="GO" id="GO:0005634">
    <property type="term" value="C:nucleus"/>
    <property type="evidence" value="ECO:0007669"/>
    <property type="project" value="UniProtKB-SubCell"/>
</dbReference>
<feature type="compositionally biased region" description="Polar residues" evidence="7">
    <location>
        <begin position="343"/>
        <end position="360"/>
    </location>
</feature>
<sequence>MFSPSYQHPQSTRPPSHTEPRHQHAKQTKPQPPAGQSQPAKEASHQIRQPSISSSTATVVPRSTPQQQASTPQKARQPSGSSPICANCETETTPLWRRNQSGATLCNACALFQKMKGRPRPISLKTNVIKPRNRIKAIDRMPATARPARPLANTGSHHPGRLNTSASSTSSSSCSTPIHPTSSSLYHHHHQQPNLIQQATSRLNNNTQDSPPSSANTAPAYLHPDQAYRKAGPSHSNGSVFRFNPQPLANSSALNLPSHHIGHSQSVPSEPGSLFRAKTHSTRKSLPGGPDPFSQPLSLSDQSVLQPKRRKQSLNAPTKATPTENTFPVTRAFSGPPRLPTPHVSSDSFAPRLQSPNSGYSPPIRRQHQIPHDHQQSPTDDHPTFQQFPTDRRSTIDREKPEEREKMQCTVGVDRRRFSPSPIVLPPLSQLTQHLSEPAKLPPMLRTTELGPPKSFEASAREARLHSPVSPHGNLLAIPAGRAAEPRRALSVHSSVSDPDSVLSPIRISSPSVYDSSPSDQQTRQRQTEPPITPPVFLGYPASFHRRASGPSRPLTGQPTIEFADALHPHSSNEACHDNAPVEELCQLKKRIAELELINGRMVNRLGELERRPNSSPAGPYNLLSRDQDDEKEENHSSIVGSDNEVSLHITGQDPSENHHEEDEEDMIDANY</sequence>
<reference evidence="9" key="2">
    <citation type="submission" date="2016-05" db="EMBL/GenBank/DDBJ databases">
        <title>Comparative analysis highlights variable genome content of wheat rusts and divergence of the mating loci.</title>
        <authorList>
            <person name="Cuomo C.A."/>
            <person name="Bakkeren G."/>
            <person name="Szabo L."/>
            <person name="Khalil H."/>
            <person name="Joly D."/>
            <person name="Goldberg J."/>
            <person name="Young S."/>
            <person name="Zeng Q."/>
            <person name="Fellers J."/>
        </authorList>
    </citation>
    <scope>NUCLEOTIDE SEQUENCE [LARGE SCALE GENOMIC DNA]</scope>
    <source>
        <strain evidence="9">1-1 BBBD Race 1</strain>
    </source>
</reference>
<dbReference type="InterPro" id="IPR000679">
    <property type="entry name" value="Znf_GATA"/>
</dbReference>